<keyword evidence="1" id="KW-0808">Transferase</keyword>
<dbReference type="SUPFAM" id="SSF53756">
    <property type="entry name" value="UDP-Glycosyltransferase/glycogen phosphorylase"/>
    <property type="match status" value="1"/>
</dbReference>
<dbReference type="NCBIfam" id="TIGR00661">
    <property type="entry name" value="MJ1255"/>
    <property type="match status" value="1"/>
</dbReference>
<dbReference type="Pfam" id="PF13528">
    <property type="entry name" value="Glyco_trans_1_3"/>
    <property type="match status" value="1"/>
</dbReference>
<accession>A0A2T3NIP2</accession>
<sequence>MKILYGVQGTGNGHISRAREMARALASQGAEVDYLFSGRPADQYFDMEGFGDYQTRRGLTFVTEKGQLNQWKTLINNRPLALLKDIKQLDLSGYDLVLNDFEPVSAWAARRQNVHCIGLSHQNAFLKDVPKQKARWSDSLITRYFAPSSLALGVHWYHFDQMILPPIVPASQHKIGNDGSILVYLPFEQLELVLEMLTRFDQTKFYCFHPDARHDYEHENVSVHQLHREHFHQRMHQCNGVVANGGFELPSEAISLGKKLLLKPLHGQYEQQSNVMTLELMGLAQSMSYLSSSSLGRWLNSDAVGRVHIPDVAMAIAQWIMKGDWYHCDELWQALWSQVEFPETVEDAVLEIPPVRGNIRHKLLITGSY</sequence>
<keyword evidence="2" id="KW-1185">Reference proteome</keyword>
<dbReference type="EMBL" id="PYMA01000017">
    <property type="protein sequence ID" value="PSW15121.1"/>
    <property type="molecule type" value="Genomic_DNA"/>
</dbReference>
<proteinExistence type="predicted"/>
<evidence type="ECO:0000313" key="1">
    <source>
        <dbReference type="EMBL" id="PSW15121.1"/>
    </source>
</evidence>
<gene>
    <name evidence="1" type="ORF">C9I98_21030</name>
</gene>
<comment type="caution">
    <text evidence="1">The sequence shown here is derived from an EMBL/GenBank/DDBJ whole genome shotgun (WGS) entry which is preliminary data.</text>
</comment>
<dbReference type="RefSeq" id="WP_107272451.1">
    <property type="nucleotide sequence ID" value="NZ_PYMA01000017.1"/>
</dbReference>
<dbReference type="InterPro" id="IPR005262">
    <property type="entry name" value="MJ1255-like"/>
</dbReference>
<name>A0A2T3NIP2_9GAMM</name>
<reference evidence="1 2" key="1">
    <citation type="submission" date="2018-01" db="EMBL/GenBank/DDBJ databases">
        <title>Whole genome sequencing of Histamine producing bacteria.</title>
        <authorList>
            <person name="Butler K."/>
        </authorList>
    </citation>
    <scope>NUCLEOTIDE SEQUENCE [LARGE SCALE GENOMIC DNA]</scope>
    <source>
        <strain evidence="1 2">DSM 100436</strain>
    </source>
</reference>
<organism evidence="1 2">
    <name type="scientific">Photobacterium sanctipauli</name>
    <dbReference type="NCBI Taxonomy" id="1342794"/>
    <lineage>
        <taxon>Bacteria</taxon>
        <taxon>Pseudomonadati</taxon>
        <taxon>Pseudomonadota</taxon>
        <taxon>Gammaproteobacteria</taxon>
        <taxon>Vibrionales</taxon>
        <taxon>Vibrionaceae</taxon>
        <taxon>Photobacterium</taxon>
    </lineage>
</organism>
<dbReference type="GO" id="GO:0016740">
    <property type="term" value="F:transferase activity"/>
    <property type="evidence" value="ECO:0007669"/>
    <property type="project" value="UniProtKB-KW"/>
</dbReference>
<evidence type="ECO:0000313" key="2">
    <source>
        <dbReference type="Proteomes" id="UP000241771"/>
    </source>
</evidence>
<protein>
    <submittedName>
        <fullName evidence="1">Glycosyltransferase</fullName>
    </submittedName>
</protein>
<dbReference type="Proteomes" id="UP000241771">
    <property type="component" value="Unassembled WGS sequence"/>
</dbReference>
<dbReference type="AlphaFoldDB" id="A0A2T3NIP2"/>